<keyword evidence="11" id="KW-1185">Reference proteome</keyword>
<feature type="transmembrane region" description="Helical" evidence="7">
    <location>
        <begin position="108"/>
        <end position="131"/>
    </location>
</feature>
<feature type="transmembrane region" description="Helical" evidence="7">
    <location>
        <begin position="33"/>
        <end position="52"/>
    </location>
</feature>
<dbReference type="PANTHER" id="PTHR43394:SF1">
    <property type="entry name" value="ATP-BINDING CASSETTE SUB-FAMILY B MEMBER 10, MITOCHONDRIAL"/>
    <property type="match status" value="1"/>
</dbReference>
<organism evidence="10 11">
    <name type="scientific">Paramagnetospirillum kuznetsovii</name>
    <dbReference type="NCBI Taxonomy" id="2053833"/>
    <lineage>
        <taxon>Bacteria</taxon>
        <taxon>Pseudomonadati</taxon>
        <taxon>Pseudomonadota</taxon>
        <taxon>Alphaproteobacteria</taxon>
        <taxon>Rhodospirillales</taxon>
        <taxon>Magnetospirillaceae</taxon>
        <taxon>Paramagnetospirillum</taxon>
    </lineage>
</organism>
<dbReference type="InterPro" id="IPR036640">
    <property type="entry name" value="ABC1_TM_sf"/>
</dbReference>
<dbReference type="GO" id="GO:0005886">
    <property type="term" value="C:plasma membrane"/>
    <property type="evidence" value="ECO:0007669"/>
    <property type="project" value="UniProtKB-SubCell"/>
</dbReference>
<dbReference type="AlphaFoldDB" id="A0A364P297"/>
<dbReference type="RefSeq" id="WP_112142484.1">
    <property type="nucleotide sequence ID" value="NZ_PGTO01000002.1"/>
</dbReference>
<keyword evidence="2 7" id="KW-0812">Transmembrane</keyword>
<accession>A0A364P297</accession>
<evidence type="ECO:0000256" key="2">
    <source>
        <dbReference type="ARBA" id="ARBA00022692"/>
    </source>
</evidence>
<dbReference type="Pfam" id="PF00005">
    <property type="entry name" value="ABC_tran"/>
    <property type="match status" value="1"/>
</dbReference>
<feature type="transmembrane region" description="Helical" evidence="7">
    <location>
        <begin position="137"/>
        <end position="155"/>
    </location>
</feature>
<dbReference type="Proteomes" id="UP000251075">
    <property type="component" value="Unassembled WGS sequence"/>
</dbReference>
<evidence type="ECO:0000313" key="10">
    <source>
        <dbReference type="EMBL" id="RAU23287.1"/>
    </source>
</evidence>
<dbReference type="InterPro" id="IPR003439">
    <property type="entry name" value="ABC_transporter-like_ATP-bd"/>
</dbReference>
<dbReference type="Gene3D" id="1.20.1560.10">
    <property type="entry name" value="ABC transporter type 1, transmembrane domain"/>
    <property type="match status" value="1"/>
</dbReference>
<sequence length="538" mass="56056">MLVASLLINLLGLASTAFVMLVLGRYVPYGVDATLVTLTVGVTAAAALEFGFREARRRLAGIVVGPEGSRHAGIAFSAMTGVRAALLDRMPVAARLEVMRGLDTMERAYTASNLTGLLDVPFSAITLLALFVLSPGLGVVALACAGASAAITLVGERRARARLAQAAAAEASLQALATTTATGSDTVRAFNAATRLRQRWDDSRRTAVAARDAIANDQGLAGSAIQLVTALQGTAIIAIGAILCVKGELNTAQLIGANILAGRALGPLNRLVQLIEPLAKAELALRRLADFTRLPREQSSGSALGAYDGRLELSDLAFAYPGAPAPLAEHVTLTLDSGGILVVRGNNGAGKTTFARLLVGLAEPLRGQILVGGVDLRQISMEWWRKQLCYLPQEPDFMDGTVADNIRLANPDLDDAGLNQAAGLAGLKPWLDASARGFDTPIGEAGRQLPPGIRRRLGLARALATGGKLCLLDEPTEGLDSEGRAVVYATLGLLAREGRTLVVCSNDPGILRGAAMVLDLDAKPIPSLTRAEDAAVHA</sequence>
<evidence type="ECO:0000256" key="7">
    <source>
        <dbReference type="SAM" id="Phobius"/>
    </source>
</evidence>
<name>A0A364P297_9PROT</name>
<reference evidence="10 11" key="1">
    <citation type="submission" date="2017-11" db="EMBL/GenBank/DDBJ databases">
        <title>Draft genome sequence of magnetotactic bacterium Magnetospirillum kuznetsovii LBB-42.</title>
        <authorList>
            <person name="Grouzdev D.S."/>
            <person name="Rysina M.S."/>
            <person name="Baslerov R.V."/>
            <person name="Koziaeva V."/>
        </authorList>
    </citation>
    <scope>NUCLEOTIDE SEQUENCE [LARGE SCALE GENOMIC DNA]</scope>
    <source>
        <strain evidence="10 11">LBB-42</strain>
    </source>
</reference>
<evidence type="ECO:0000256" key="6">
    <source>
        <dbReference type="ARBA" id="ARBA00023136"/>
    </source>
</evidence>
<dbReference type="GO" id="GO:0016887">
    <property type="term" value="F:ATP hydrolysis activity"/>
    <property type="evidence" value="ECO:0007669"/>
    <property type="project" value="InterPro"/>
</dbReference>
<dbReference type="PROSITE" id="PS50893">
    <property type="entry name" value="ABC_TRANSPORTER_2"/>
    <property type="match status" value="1"/>
</dbReference>
<dbReference type="SUPFAM" id="SSF90123">
    <property type="entry name" value="ABC transporter transmembrane region"/>
    <property type="match status" value="1"/>
</dbReference>
<evidence type="ECO:0000259" key="9">
    <source>
        <dbReference type="PROSITE" id="PS50929"/>
    </source>
</evidence>
<dbReference type="EMBL" id="PGTO01000002">
    <property type="protein sequence ID" value="RAU23287.1"/>
    <property type="molecule type" value="Genomic_DNA"/>
</dbReference>
<dbReference type="InterPro" id="IPR003593">
    <property type="entry name" value="AAA+_ATPase"/>
</dbReference>
<keyword evidence="3" id="KW-0547">Nucleotide-binding</keyword>
<evidence type="ECO:0000313" key="11">
    <source>
        <dbReference type="Proteomes" id="UP000251075"/>
    </source>
</evidence>
<evidence type="ECO:0000259" key="8">
    <source>
        <dbReference type="PROSITE" id="PS50893"/>
    </source>
</evidence>
<evidence type="ECO:0000256" key="5">
    <source>
        <dbReference type="ARBA" id="ARBA00022989"/>
    </source>
</evidence>
<dbReference type="GO" id="GO:0005524">
    <property type="term" value="F:ATP binding"/>
    <property type="evidence" value="ECO:0007669"/>
    <property type="project" value="UniProtKB-KW"/>
</dbReference>
<comment type="caution">
    <text evidence="10">The sequence shown here is derived from an EMBL/GenBank/DDBJ whole genome shotgun (WGS) entry which is preliminary data.</text>
</comment>
<dbReference type="PROSITE" id="PS50929">
    <property type="entry name" value="ABC_TM1F"/>
    <property type="match status" value="1"/>
</dbReference>
<dbReference type="Pfam" id="PF00664">
    <property type="entry name" value="ABC_membrane"/>
    <property type="match status" value="1"/>
</dbReference>
<feature type="domain" description="ABC transporter" evidence="8">
    <location>
        <begin position="311"/>
        <end position="538"/>
    </location>
</feature>
<evidence type="ECO:0000256" key="3">
    <source>
        <dbReference type="ARBA" id="ARBA00022741"/>
    </source>
</evidence>
<dbReference type="Gene3D" id="3.40.50.300">
    <property type="entry name" value="P-loop containing nucleotide triphosphate hydrolases"/>
    <property type="match status" value="1"/>
</dbReference>
<dbReference type="InterPro" id="IPR011527">
    <property type="entry name" value="ABC1_TM_dom"/>
</dbReference>
<comment type="subcellular location">
    <subcellularLocation>
        <location evidence="1">Cell membrane</location>
        <topology evidence="1">Multi-pass membrane protein</topology>
    </subcellularLocation>
</comment>
<keyword evidence="6 7" id="KW-0472">Membrane</keyword>
<protein>
    <submittedName>
        <fullName evidence="10">ATP-binding protein</fullName>
    </submittedName>
</protein>
<dbReference type="InterPro" id="IPR027417">
    <property type="entry name" value="P-loop_NTPase"/>
</dbReference>
<feature type="domain" description="ABC transmembrane type-1" evidence="9">
    <location>
        <begin position="1"/>
        <end position="280"/>
    </location>
</feature>
<dbReference type="SUPFAM" id="SSF52540">
    <property type="entry name" value="P-loop containing nucleoside triphosphate hydrolases"/>
    <property type="match status" value="1"/>
</dbReference>
<gene>
    <name evidence="10" type="ORF">CU669_03845</name>
</gene>
<keyword evidence="5 7" id="KW-1133">Transmembrane helix</keyword>
<feature type="transmembrane region" description="Helical" evidence="7">
    <location>
        <begin position="7"/>
        <end position="27"/>
    </location>
</feature>
<evidence type="ECO:0000256" key="1">
    <source>
        <dbReference type="ARBA" id="ARBA00004651"/>
    </source>
</evidence>
<proteinExistence type="predicted"/>
<dbReference type="OrthoDB" id="9772049at2"/>
<dbReference type="InterPro" id="IPR039421">
    <property type="entry name" value="Type_1_exporter"/>
</dbReference>
<dbReference type="PANTHER" id="PTHR43394">
    <property type="entry name" value="ATP-DEPENDENT PERMEASE MDL1, MITOCHONDRIAL"/>
    <property type="match status" value="1"/>
</dbReference>
<dbReference type="GO" id="GO:0015421">
    <property type="term" value="F:ABC-type oligopeptide transporter activity"/>
    <property type="evidence" value="ECO:0007669"/>
    <property type="project" value="TreeGrafter"/>
</dbReference>
<evidence type="ECO:0000256" key="4">
    <source>
        <dbReference type="ARBA" id="ARBA00022840"/>
    </source>
</evidence>
<dbReference type="SMART" id="SM00382">
    <property type="entry name" value="AAA"/>
    <property type="match status" value="1"/>
</dbReference>
<keyword evidence="4 10" id="KW-0067">ATP-binding</keyword>